<name>A0A6J6ZRL8_9ZZZZ</name>
<keyword evidence="2" id="KW-0547">Nucleotide-binding</keyword>
<evidence type="ECO:0000256" key="2">
    <source>
        <dbReference type="ARBA" id="ARBA00022741"/>
    </source>
</evidence>
<evidence type="ECO:0000313" key="4">
    <source>
        <dbReference type="EMBL" id="CAB4823256.1"/>
    </source>
</evidence>
<protein>
    <submittedName>
        <fullName evidence="4">Unannotated protein</fullName>
    </submittedName>
</protein>
<dbReference type="GO" id="GO:0016874">
    <property type="term" value="F:ligase activity"/>
    <property type="evidence" value="ECO:0007669"/>
    <property type="project" value="UniProtKB-KW"/>
</dbReference>
<dbReference type="GO" id="GO:0005524">
    <property type="term" value="F:ATP binding"/>
    <property type="evidence" value="ECO:0007669"/>
    <property type="project" value="UniProtKB-KW"/>
</dbReference>
<proteinExistence type="predicted"/>
<gene>
    <name evidence="4" type="ORF">UFOPK3046_01855</name>
</gene>
<evidence type="ECO:0000256" key="3">
    <source>
        <dbReference type="ARBA" id="ARBA00022840"/>
    </source>
</evidence>
<dbReference type="Pfam" id="PF13549">
    <property type="entry name" value="ATP-grasp_5"/>
    <property type="match status" value="1"/>
</dbReference>
<dbReference type="SUPFAM" id="SSF56059">
    <property type="entry name" value="Glutathione synthetase ATP-binding domain-like"/>
    <property type="match status" value="1"/>
</dbReference>
<dbReference type="EMBL" id="CAFAAQ010000234">
    <property type="protein sequence ID" value="CAB4823256.1"/>
    <property type="molecule type" value="Genomic_DNA"/>
</dbReference>
<reference evidence="4" key="1">
    <citation type="submission" date="2020-05" db="EMBL/GenBank/DDBJ databases">
        <authorList>
            <person name="Chiriac C."/>
            <person name="Salcher M."/>
            <person name="Ghai R."/>
            <person name="Kavagutti S V."/>
        </authorList>
    </citation>
    <scope>NUCLEOTIDE SEQUENCE</scope>
</reference>
<evidence type="ECO:0000256" key="1">
    <source>
        <dbReference type="ARBA" id="ARBA00022598"/>
    </source>
</evidence>
<keyword evidence="3" id="KW-0067">ATP-binding</keyword>
<dbReference type="PANTHER" id="PTHR43334:SF1">
    <property type="entry name" value="3-HYDROXYPROPIONATE--COA LIGASE [ADP-FORMING]"/>
    <property type="match status" value="1"/>
</dbReference>
<keyword evidence="1" id="KW-0436">Ligase</keyword>
<dbReference type="InterPro" id="IPR051538">
    <property type="entry name" value="Acyl-CoA_Synth/Transferase"/>
</dbReference>
<dbReference type="Gene3D" id="3.30.470.20">
    <property type="entry name" value="ATP-grasp fold, B domain"/>
    <property type="match status" value="1"/>
</dbReference>
<accession>A0A6J6ZRL8</accession>
<dbReference type="AlphaFoldDB" id="A0A6J6ZRL8"/>
<dbReference type="PANTHER" id="PTHR43334">
    <property type="entry name" value="ACETATE--COA LIGASE [ADP-FORMING]"/>
    <property type="match status" value="1"/>
</dbReference>
<sequence length="73" mass="7759">MIEQTVGSALLHGQRGSKPVKISALVDVLMKVQKLAMDNAATISELDINPLVVRPNGVVALDALIVREPITAE</sequence>
<organism evidence="4">
    <name type="scientific">freshwater metagenome</name>
    <dbReference type="NCBI Taxonomy" id="449393"/>
    <lineage>
        <taxon>unclassified sequences</taxon>
        <taxon>metagenomes</taxon>
        <taxon>ecological metagenomes</taxon>
    </lineage>
</organism>